<name>N0B941_9HYPH</name>
<dbReference type="AlphaFoldDB" id="N0B941"/>
<gene>
    <name evidence="3" type="ORF">HYPDE_26753</name>
</gene>
<evidence type="ECO:0000313" key="4">
    <source>
        <dbReference type="Proteomes" id="UP000005952"/>
    </source>
</evidence>
<feature type="compositionally biased region" description="Basic and acidic residues" evidence="1">
    <location>
        <begin position="291"/>
        <end position="309"/>
    </location>
</feature>
<feature type="region of interest" description="Disordered" evidence="1">
    <location>
        <begin position="288"/>
        <end position="324"/>
    </location>
</feature>
<dbReference type="STRING" id="670307.HYPDE_26753"/>
<dbReference type="GO" id="GO:0061503">
    <property type="term" value="F:tRNA threonylcarbamoyladenosine dehydratase"/>
    <property type="evidence" value="ECO:0007669"/>
    <property type="project" value="TreeGrafter"/>
</dbReference>
<dbReference type="EMBL" id="CP005587">
    <property type="protein sequence ID" value="AGK57031.1"/>
    <property type="molecule type" value="Genomic_DNA"/>
</dbReference>
<dbReference type="Pfam" id="PF00899">
    <property type="entry name" value="ThiF"/>
    <property type="match status" value="1"/>
</dbReference>
<reference evidence="3 4" key="1">
    <citation type="journal article" date="2013" name="Genome Announc.">
        <title>Genome sequences for three denitrifying bacterial strains isolated from a uranium- and nitrate-contaminated subsurface environment.</title>
        <authorList>
            <person name="Venkatramanan R."/>
            <person name="Prakash O."/>
            <person name="Woyke T."/>
            <person name="Chain P."/>
            <person name="Goodwin L.A."/>
            <person name="Watson D."/>
            <person name="Brooks S."/>
            <person name="Kostka J.E."/>
            <person name="Green S.J."/>
        </authorList>
    </citation>
    <scope>NUCLEOTIDE SEQUENCE [LARGE SCALE GENOMIC DNA]</scope>
    <source>
        <strain evidence="3 4">1NES1</strain>
    </source>
</reference>
<dbReference type="KEGG" id="hdt:HYPDE_26753"/>
<dbReference type="OrthoDB" id="9804286at2"/>
<dbReference type="RefSeq" id="WP_015597068.1">
    <property type="nucleotide sequence ID" value="NC_021172.1"/>
</dbReference>
<dbReference type="HOGENOM" id="CLU_857309_0_0_5"/>
<dbReference type="PANTHER" id="PTHR43267:SF1">
    <property type="entry name" value="TRNA THREONYLCARBAMOYLADENOSINE DEHYDRATASE"/>
    <property type="match status" value="1"/>
</dbReference>
<dbReference type="InterPro" id="IPR045886">
    <property type="entry name" value="ThiF/MoeB/HesA"/>
</dbReference>
<evidence type="ECO:0000259" key="2">
    <source>
        <dbReference type="Pfam" id="PF00899"/>
    </source>
</evidence>
<dbReference type="InterPro" id="IPR035985">
    <property type="entry name" value="Ubiquitin-activating_enz"/>
</dbReference>
<dbReference type="eggNOG" id="COG1179">
    <property type="taxonomic scope" value="Bacteria"/>
</dbReference>
<dbReference type="Proteomes" id="UP000005952">
    <property type="component" value="Chromosome"/>
</dbReference>
<accession>N0B941</accession>
<dbReference type="SUPFAM" id="SSF69572">
    <property type="entry name" value="Activating enzymes of the ubiquitin-like proteins"/>
    <property type="match status" value="1"/>
</dbReference>
<organism evidence="3 4">
    <name type="scientific">Hyphomicrobium denitrificans 1NES1</name>
    <dbReference type="NCBI Taxonomy" id="670307"/>
    <lineage>
        <taxon>Bacteria</taxon>
        <taxon>Pseudomonadati</taxon>
        <taxon>Pseudomonadota</taxon>
        <taxon>Alphaproteobacteria</taxon>
        <taxon>Hyphomicrobiales</taxon>
        <taxon>Hyphomicrobiaceae</taxon>
        <taxon>Hyphomicrobium</taxon>
    </lineage>
</organism>
<dbReference type="GO" id="GO:0061504">
    <property type="term" value="P:cyclic threonylcarbamoyladenosine biosynthetic process"/>
    <property type="evidence" value="ECO:0007669"/>
    <property type="project" value="TreeGrafter"/>
</dbReference>
<dbReference type="Gene3D" id="3.40.50.720">
    <property type="entry name" value="NAD(P)-binding Rossmann-like Domain"/>
    <property type="match status" value="1"/>
</dbReference>
<sequence>MTNVPRFPDFSRHSGLLDHQLLTGSHVAVIGVGGAAGLANLLVRSGVGKLTLVDPDIVSATNPTTQNHDYTDLGRPKVEALATRLTDIDPSIIVETYHGTYESLPAAAHPSVWQSDMVLAMTDRFATQAAINRQALETHTDAVFAISYPDAVGVEITATFAEAVAAGSGCHRCHTKSRYDDYASGYQNPAVIGSHAVIAEYLNTLIALIVIGRLHQRAASDVAIGRVAEVFARTPCLISRLDPLFYAAPGEPFSDAPREMSLFTTKLWALDTPDTWICPDCGTAGRVPQMRGEEPRSPPCPNRKEDRMKPTLLPRGPVVTGGLR</sequence>
<evidence type="ECO:0000256" key="1">
    <source>
        <dbReference type="SAM" id="MobiDB-lite"/>
    </source>
</evidence>
<dbReference type="InterPro" id="IPR000594">
    <property type="entry name" value="ThiF_NAD_FAD-bd"/>
</dbReference>
<feature type="domain" description="THIF-type NAD/FAD binding fold" evidence="2">
    <location>
        <begin position="19"/>
        <end position="208"/>
    </location>
</feature>
<dbReference type="PANTHER" id="PTHR43267">
    <property type="entry name" value="TRNA THREONYLCARBAMOYLADENOSINE DEHYDRATASE"/>
    <property type="match status" value="1"/>
</dbReference>
<protein>
    <submittedName>
        <fullName evidence="3">UBA/THIF-type NAD/FAD binding protein</fullName>
    </submittedName>
</protein>
<keyword evidence="4" id="KW-1185">Reference proteome</keyword>
<evidence type="ECO:0000313" key="3">
    <source>
        <dbReference type="EMBL" id="AGK57031.1"/>
    </source>
</evidence>
<proteinExistence type="predicted"/>
<dbReference type="GO" id="GO:0008641">
    <property type="term" value="F:ubiquitin-like modifier activating enzyme activity"/>
    <property type="evidence" value="ECO:0007669"/>
    <property type="project" value="InterPro"/>
</dbReference>